<evidence type="ECO:0000256" key="4">
    <source>
        <dbReference type="ARBA" id="ARBA00023012"/>
    </source>
</evidence>
<dbReference type="GO" id="GO:0000156">
    <property type="term" value="F:phosphorelay response regulator activity"/>
    <property type="evidence" value="ECO:0007669"/>
    <property type="project" value="TreeGrafter"/>
</dbReference>
<keyword evidence="13" id="KW-1185">Reference proteome</keyword>
<dbReference type="Pfam" id="PF00072">
    <property type="entry name" value="Response_reg"/>
    <property type="match status" value="1"/>
</dbReference>
<dbReference type="Gene3D" id="3.40.50.2300">
    <property type="match status" value="1"/>
</dbReference>
<dbReference type="InterPro" id="IPR051271">
    <property type="entry name" value="2C-system_Tx_regulators"/>
</dbReference>
<keyword evidence="6 9" id="KW-0238">DNA-binding</keyword>
<dbReference type="EMBL" id="OBMQ01000012">
    <property type="protein sequence ID" value="SOC20930.1"/>
    <property type="molecule type" value="Genomic_DNA"/>
</dbReference>
<dbReference type="InterPro" id="IPR036390">
    <property type="entry name" value="WH_DNA-bd_sf"/>
</dbReference>
<dbReference type="SUPFAM" id="SSF52172">
    <property type="entry name" value="CheY-like"/>
    <property type="match status" value="1"/>
</dbReference>
<sequence>MINVLLVEDDPMVREVNRQFIERVEDFKVIAMCSNGVDGYNKIVELKPDLVIMDIFMPEQDGLITLRKIRTDNFPVDVITVTAANDMQTIQQILHLGVYDYIMKPFTFERMQQTLLNYKNFKRLTTGAHDVTQKELDEMIHPYRDVEDTNDNELNMMMELPKGFNRSTLNKVLKFIKDSKEGASADDVAAAIGVARVTARRYLDFLEKQNFIKVDVHYGGVGRPINHYFV</sequence>
<reference evidence="13" key="1">
    <citation type="submission" date="2017-08" db="EMBL/GenBank/DDBJ databases">
        <authorList>
            <person name="Varghese N."/>
            <person name="Submissions S."/>
        </authorList>
    </citation>
    <scope>NUCLEOTIDE SEQUENCE [LARGE SCALE GENOMIC DNA]</scope>
    <source>
        <strain evidence="13">JC22</strain>
    </source>
</reference>
<dbReference type="PIRSF" id="PIRSF006171">
    <property type="entry name" value="RR_citrat_malat"/>
    <property type="match status" value="1"/>
</dbReference>
<evidence type="ECO:0000256" key="2">
    <source>
        <dbReference type="ARBA" id="ARBA00022490"/>
    </source>
</evidence>
<evidence type="ECO:0000256" key="6">
    <source>
        <dbReference type="ARBA" id="ARBA00023125"/>
    </source>
</evidence>
<dbReference type="SMART" id="SM00448">
    <property type="entry name" value="REC"/>
    <property type="match status" value="1"/>
</dbReference>
<dbReference type="InterPro" id="IPR024187">
    <property type="entry name" value="Sig_transdc_resp-reg_cit/mal"/>
</dbReference>
<dbReference type="Proteomes" id="UP000219636">
    <property type="component" value="Unassembled WGS sequence"/>
</dbReference>
<dbReference type="InterPro" id="IPR011006">
    <property type="entry name" value="CheY-like_superfamily"/>
</dbReference>
<keyword evidence="4 9" id="KW-0902">Two-component regulatory system</keyword>
<dbReference type="PANTHER" id="PTHR45526:SF1">
    <property type="entry name" value="TRANSCRIPTIONAL REGULATORY PROTEIN DCUR-RELATED"/>
    <property type="match status" value="1"/>
</dbReference>
<evidence type="ECO:0000256" key="7">
    <source>
        <dbReference type="ARBA" id="ARBA00023159"/>
    </source>
</evidence>
<comment type="subcellular location">
    <subcellularLocation>
        <location evidence="1 9">Cytoplasm</location>
    </subcellularLocation>
</comment>
<dbReference type="CDD" id="cd19925">
    <property type="entry name" value="REC_citrate_TCS"/>
    <property type="match status" value="1"/>
</dbReference>
<dbReference type="InterPro" id="IPR036388">
    <property type="entry name" value="WH-like_DNA-bd_sf"/>
</dbReference>
<dbReference type="SUPFAM" id="SSF46785">
    <property type="entry name" value="Winged helix' DNA-binding domain"/>
    <property type="match status" value="1"/>
</dbReference>
<dbReference type="InterPro" id="IPR048714">
    <property type="entry name" value="DpiA-like_HTH"/>
</dbReference>
<dbReference type="InterPro" id="IPR001789">
    <property type="entry name" value="Sig_transdc_resp-reg_receiver"/>
</dbReference>
<evidence type="ECO:0000256" key="8">
    <source>
        <dbReference type="ARBA" id="ARBA00023163"/>
    </source>
</evidence>
<keyword evidence="8 9" id="KW-0804">Transcription</keyword>
<feature type="modified residue" description="4-aspartylphosphate" evidence="10">
    <location>
        <position position="54"/>
    </location>
</feature>
<keyword evidence="7 9" id="KW-0010">Activator</keyword>
<dbReference type="GO" id="GO:0005737">
    <property type="term" value="C:cytoplasm"/>
    <property type="evidence" value="ECO:0007669"/>
    <property type="project" value="UniProtKB-SubCell"/>
</dbReference>
<evidence type="ECO:0000256" key="1">
    <source>
        <dbReference type="ARBA" id="ARBA00004496"/>
    </source>
</evidence>
<dbReference type="PANTHER" id="PTHR45526">
    <property type="entry name" value="TRANSCRIPTIONAL REGULATORY PROTEIN DPIA"/>
    <property type="match status" value="1"/>
</dbReference>
<evidence type="ECO:0000259" key="11">
    <source>
        <dbReference type="PROSITE" id="PS50110"/>
    </source>
</evidence>
<evidence type="ECO:0000256" key="9">
    <source>
        <dbReference type="PIRNR" id="PIRNR006171"/>
    </source>
</evidence>
<proteinExistence type="predicted"/>
<feature type="domain" description="Response regulatory" evidence="11">
    <location>
        <begin position="3"/>
        <end position="119"/>
    </location>
</feature>
<dbReference type="OrthoDB" id="9759232at2"/>
<dbReference type="Gene3D" id="1.10.10.10">
    <property type="entry name" value="Winged helix-like DNA-binding domain superfamily/Winged helix DNA-binding domain"/>
    <property type="match status" value="1"/>
</dbReference>
<organism evidence="12 13">
    <name type="scientific">Ureibacillus xyleni</name>
    <dbReference type="NCBI Taxonomy" id="614648"/>
    <lineage>
        <taxon>Bacteria</taxon>
        <taxon>Bacillati</taxon>
        <taxon>Bacillota</taxon>
        <taxon>Bacilli</taxon>
        <taxon>Bacillales</taxon>
        <taxon>Caryophanaceae</taxon>
        <taxon>Ureibacillus</taxon>
    </lineage>
</organism>
<keyword evidence="5 9" id="KW-0805">Transcription regulation</keyword>
<dbReference type="Pfam" id="PF20714">
    <property type="entry name" value="HTH_64"/>
    <property type="match status" value="1"/>
</dbReference>
<evidence type="ECO:0000256" key="10">
    <source>
        <dbReference type="PROSITE-ProRule" id="PRU00169"/>
    </source>
</evidence>
<evidence type="ECO:0000313" key="13">
    <source>
        <dbReference type="Proteomes" id="UP000219636"/>
    </source>
</evidence>
<evidence type="ECO:0000256" key="3">
    <source>
        <dbReference type="ARBA" id="ARBA00022553"/>
    </source>
</evidence>
<dbReference type="AlphaFoldDB" id="A0A285TFH8"/>
<gene>
    <name evidence="12" type="ORF">SAMN05880501_11270</name>
</gene>
<dbReference type="GO" id="GO:0003677">
    <property type="term" value="F:DNA binding"/>
    <property type="evidence" value="ECO:0007669"/>
    <property type="project" value="UniProtKB-KW"/>
</dbReference>
<dbReference type="PROSITE" id="PS50110">
    <property type="entry name" value="RESPONSE_REGULATORY"/>
    <property type="match status" value="1"/>
</dbReference>
<protein>
    <recommendedName>
        <fullName evidence="9">Transcriptional regulatory protein</fullName>
    </recommendedName>
</protein>
<keyword evidence="3 10" id="KW-0597">Phosphoprotein</keyword>
<dbReference type="RefSeq" id="WP_097074556.1">
    <property type="nucleotide sequence ID" value="NZ_OBMQ01000012.1"/>
</dbReference>
<evidence type="ECO:0000313" key="12">
    <source>
        <dbReference type="EMBL" id="SOC20930.1"/>
    </source>
</evidence>
<accession>A0A285TFH8</accession>
<evidence type="ECO:0000256" key="5">
    <source>
        <dbReference type="ARBA" id="ARBA00023015"/>
    </source>
</evidence>
<name>A0A285TFH8_9BACL</name>
<keyword evidence="2 9" id="KW-0963">Cytoplasm</keyword>
<dbReference type="GO" id="GO:0003700">
    <property type="term" value="F:DNA-binding transcription factor activity"/>
    <property type="evidence" value="ECO:0007669"/>
    <property type="project" value="InterPro"/>
</dbReference>